<dbReference type="PANTHER" id="PTHR24292">
    <property type="entry name" value="CYTOCHROME P450"/>
    <property type="match status" value="1"/>
</dbReference>
<dbReference type="Proteomes" id="UP000593567">
    <property type="component" value="Unassembled WGS sequence"/>
</dbReference>
<dbReference type="SUPFAM" id="SSF48264">
    <property type="entry name" value="Cytochrome P450"/>
    <property type="match status" value="1"/>
</dbReference>
<comment type="caution">
    <text evidence="8">The sequence shown here is derived from an EMBL/GenBank/DDBJ whole genome shotgun (WGS) entry which is preliminary data.</text>
</comment>
<dbReference type="GO" id="GO:0004497">
    <property type="term" value="F:monooxygenase activity"/>
    <property type="evidence" value="ECO:0007669"/>
    <property type="project" value="UniProtKB-KW"/>
</dbReference>
<dbReference type="Pfam" id="PF00067">
    <property type="entry name" value="p450"/>
    <property type="match status" value="1"/>
</dbReference>
<evidence type="ECO:0000256" key="5">
    <source>
        <dbReference type="ARBA" id="ARBA00023002"/>
    </source>
</evidence>
<reference evidence="8" key="1">
    <citation type="submission" date="2020-06" db="EMBL/GenBank/DDBJ databases">
        <title>Draft genome of Bugula neritina, a colonial animal packing powerful symbionts and potential medicines.</title>
        <authorList>
            <person name="Rayko M."/>
        </authorList>
    </citation>
    <scope>NUCLEOTIDE SEQUENCE [LARGE SCALE GENOMIC DNA]</scope>
    <source>
        <strain evidence="8">Kwan_BN1</strain>
    </source>
</reference>
<dbReference type="Gene3D" id="1.10.630.10">
    <property type="entry name" value="Cytochrome P450"/>
    <property type="match status" value="1"/>
</dbReference>
<name>A0A7J7K3N3_BUGNE</name>
<dbReference type="AlphaFoldDB" id="A0A7J7K3N3"/>
<keyword evidence="3" id="KW-0349">Heme</keyword>
<evidence type="ECO:0000256" key="2">
    <source>
        <dbReference type="ARBA" id="ARBA00010617"/>
    </source>
</evidence>
<dbReference type="PANTHER" id="PTHR24292:SF54">
    <property type="entry name" value="CYP9F3-RELATED"/>
    <property type="match status" value="1"/>
</dbReference>
<comment type="cofactor">
    <cofactor evidence="1">
        <name>heme</name>
        <dbReference type="ChEBI" id="CHEBI:30413"/>
    </cofactor>
</comment>
<evidence type="ECO:0000256" key="6">
    <source>
        <dbReference type="ARBA" id="ARBA00023004"/>
    </source>
</evidence>
<sequence length="234" mass="26719">MYPVIQRCSQRFVKHLKSTDAAPIVIKDYTSGYTMDVIASTAFGLDLDVQETTDHEFIIHAKKFFGIPTDDRAVTRMKSFFNILNFVLIPKFIRDFFGLFVDMSFAGLETTNYLERLAHTVLDQSKAQNEKRNDFISMCADKVVDLGEVDKDSIRMTEGKTWTTQGLTRKDVMANAAIFISAGYETTASTLQFFFYLMAVHPDIQDKLYSSILEVADKNGECPYEDLKKLEYLD</sequence>
<evidence type="ECO:0000256" key="4">
    <source>
        <dbReference type="ARBA" id="ARBA00022723"/>
    </source>
</evidence>
<evidence type="ECO:0000256" key="1">
    <source>
        <dbReference type="ARBA" id="ARBA00001971"/>
    </source>
</evidence>
<dbReference type="GO" id="GO:0016705">
    <property type="term" value="F:oxidoreductase activity, acting on paired donors, with incorporation or reduction of molecular oxygen"/>
    <property type="evidence" value="ECO:0007669"/>
    <property type="project" value="InterPro"/>
</dbReference>
<evidence type="ECO:0000256" key="3">
    <source>
        <dbReference type="ARBA" id="ARBA00022617"/>
    </source>
</evidence>
<organism evidence="8 9">
    <name type="scientific">Bugula neritina</name>
    <name type="common">Brown bryozoan</name>
    <name type="synonym">Sertularia neritina</name>
    <dbReference type="NCBI Taxonomy" id="10212"/>
    <lineage>
        <taxon>Eukaryota</taxon>
        <taxon>Metazoa</taxon>
        <taxon>Spiralia</taxon>
        <taxon>Lophotrochozoa</taxon>
        <taxon>Bryozoa</taxon>
        <taxon>Gymnolaemata</taxon>
        <taxon>Cheilostomatida</taxon>
        <taxon>Flustrina</taxon>
        <taxon>Buguloidea</taxon>
        <taxon>Bugulidae</taxon>
        <taxon>Bugula</taxon>
    </lineage>
</organism>
<keyword evidence="9" id="KW-1185">Reference proteome</keyword>
<evidence type="ECO:0000313" key="8">
    <source>
        <dbReference type="EMBL" id="KAF6033222.1"/>
    </source>
</evidence>
<accession>A0A7J7K3N3</accession>
<keyword evidence="7" id="KW-0503">Monooxygenase</keyword>
<dbReference type="EMBL" id="VXIV02001424">
    <property type="protein sequence ID" value="KAF6033222.1"/>
    <property type="molecule type" value="Genomic_DNA"/>
</dbReference>
<comment type="similarity">
    <text evidence="2">Belongs to the cytochrome P450 family.</text>
</comment>
<gene>
    <name evidence="8" type="ORF">EB796_008470</name>
</gene>
<dbReference type="OrthoDB" id="2789670at2759"/>
<dbReference type="InterPro" id="IPR036396">
    <property type="entry name" value="Cyt_P450_sf"/>
</dbReference>
<keyword evidence="4" id="KW-0479">Metal-binding</keyword>
<dbReference type="GO" id="GO:0020037">
    <property type="term" value="F:heme binding"/>
    <property type="evidence" value="ECO:0007669"/>
    <property type="project" value="InterPro"/>
</dbReference>
<keyword evidence="6" id="KW-0408">Iron</keyword>
<dbReference type="InterPro" id="IPR001128">
    <property type="entry name" value="Cyt_P450"/>
</dbReference>
<evidence type="ECO:0000313" key="9">
    <source>
        <dbReference type="Proteomes" id="UP000593567"/>
    </source>
</evidence>
<dbReference type="GO" id="GO:0005506">
    <property type="term" value="F:iron ion binding"/>
    <property type="evidence" value="ECO:0007669"/>
    <property type="project" value="InterPro"/>
</dbReference>
<proteinExistence type="inferred from homology"/>
<dbReference type="InterPro" id="IPR050476">
    <property type="entry name" value="Insect_CytP450_Detox"/>
</dbReference>
<keyword evidence="5" id="KW-0560">Oxidoreductase</keyword>
<evidence type="ECO:0000256" key="7">
    <source>
        <dbReference type="ARBA" id="ARBA00023033"/>
    </source>
</evidence>
<protein>
    <submittedName>
        <fullName evidence="8">CYP3A4</fullName>
    </submittedName>
</protein>